<dbReference type="PROSITE" id="PS51186">
    <property type="entry name" value="GNAT"/>
    <property type="match status" value="1"/>
</dbReference>
<dbReference type="InterPro" id="IPR051531">
    <property type="entry name" value="N-acetyltransferase"/>
</dbReference>
<evidence type="ECO:0000256" key="1">
    <source>
        <dbReference type="ARBA" id="ARBA00022679"/>
    </source>
</evidence>
<evidence type="ECO:0000313" key="6">
    <source>
        <dbReference type="Proteomes" id="UP000799092"/>
    </source>
</evidence>
<dbReference type="GO" id="GO:0016747">
    <property type="term" value="F:acyltransferase activity, transferring groups other than amino-acyl groups"/>
    <property type="evidence" value="ECO:0007669"/>
    <property type="project" value="InterPro"/>
</dbReference>
<feature type="domain" description="N-acetyltransferase" evidence="4">
    <location>
        <begin position="9"/>
        <end position="167"/>
    </location>
</feature>
<dbReference type="OrthoDB" id="9798081at2"/>
<protein>
    <submittedName>
        <fullName evidence="5">GNAT family N-acetyltransferase</fullName>
    </submittedName>
</protein>
<keyword evidence="1 5" id="KW-0808">Transferase</keyword>
<dbReference type="Gene3D" id="3.40.630.30">
    <property type="match status" value="1"/>
</dbReference>
<dbReference type="SUPFAM" id="SSF55729">
    <property type="entry name" value="Acyl-CoA N-acyltransferases (Nat)"/>
    <property type="match status" value="1"/>
</dbReference>
<reference evidence="5" key="1">
    <citation type="submission" date="2019-11" db="EMBL/GenBank/DDBJ databases">
        <authorList>
            <person name="Li J."/>
        </authorList>
    </citation>
    <scope>NUCLEOTIDE SEQUENCE</scope>
    <source>
        <strain evidence="5">B6B</strain>
    </source>
</reference>
<dbReference type="RefSeq" id="WP_153738687.1">
    <property type="nucleotide sequence ID" value="NZ_WJNG01000025.1"/>
</dbReference>
<sequence>MIELRTKRLILRPYDMEDAARTKELAGMKEIAETTISIPHPYTFGDAESWIRNSVQLIDENLAYPLAIVLQDDNLLIGTMTLRIDKQHNKGELAYWVGKDYWNKGYAQESGKRMIKFGFEELNLNRIYAPAMSKNKASTRAMGKIGMSYEGTLKQDIIKWGEYQDVDIYGLLQSDYQKL</sequence>
<evidence type="ECO:0000256" key="3">
    <source>
        <dbReference type="ARBA" id="ARBA00038502"/>
    </source>
</evidence>
<dbReference type="AlphaFoldDB" id="A0A6A8DHE1"/>
<name>A0A6A8DHE1_9BACI</name>
<evidence type="ECO:0000256" key="2">
    <source>
        <dbReference type="ARBA" id="ARBA00023315"/>
    </source>
</evidence>
<keyword evidence="2" id="KW-0012">Acyltransferase</keyword>
<dbReference type="Pfam" id="PF13302">
    <property type="entry name" value="Acetyltransf_3"/>
    <property type="match status" value="1"/>
</dbReference>
<dbReference type="EMBL" id="WJNG01000025">
    <property type="protein sequence ID" value="MRH45093.1"/>
    <property type="molecule type" value="Genomic_DNA"/>
</dbReference>
<proteinExistence type="inferred from homology"/>
<evidence type="ECO:0000313" key="5">
    <source>
        <dbReference type="EMBL" id="MRH45093.1"/>
    </source>
</evidence>
<keyword evidence="6" id="KW-1185">Reference proteome</keyword>
<dbReference type="PANTHER" id="PTHR43792">
    <property type="entry name" value="GNAT FAMILY, PUTATIVE (AFU_ORTHOLOGUE AFUA_3G00765)-RELATED-RELATED"/>
    <property type="match status" value="1"/>
</dbReference>
<dbReference type="InterPro" id="IPR016181">
    <property type="entry name" value="Acyl_CoA_acyltransferase"/>
</dbReference>
<organism evidence="5 6">
    <name type="scientific">Aquibacillus halophilus</name>
    <dbReference type="NCBI Taxonomy" id="930132"/>
    <lineage>
        <taxon>Bacteria</taxon>
        <taxon>Bacillati</taxon>
        <taxon>Bacillota</taxon>
        <taxon>Bacilli</taxon>
        <taxon>Bacillales</taxon>
        <taxon>Bacillaceae</taxon>
        <taxon>Aquibacillus</taxon>
    </lineage>
</organism>
<dbReference type="InterPro" id="IPR000182">
    <property type="entry name" value="GNAT_dom"/>
</dbReference>
<gene>
    <name evidence="5" type="ORF">GH741_20845</name>
</gene>
<dbReference type="PANTHER" id="PTHR43792:SF8">
    <property type="entry name" value="[RIBOSOMAL PROTEIN US5]-ALANINE N-ACETYLTRANSFERASE"/>
    <property type="match status" value="1"/>
</dbReference>
<dbReference type="Proteomes" id="UP000799092">
    <property type="component" value="Unassembled WGS sequence"/>
</dbReference>
<comment type="similarity">
    <text evidence="3">Belongs to the acetyltransferase family. RimJ subfamily.</text>
</comment>
<evidence type="ECO:0000259" key="4">
    <source>
        <dbReference type="PROSITE" id="PS51186"/>
    </source>
</evidence>
<accession>A0A6A8DHE1</accession>
<comment type="caution">
    <text evidence="5">The sequence shown here is derived from an EMBL/GenBank/DDBJ whole genome shotgun (WGS) entry which is preliminary data.</text>
</comment>